<feature type="region of interest" description="Disordered" evidence="1">
    <location>
        <begin position="140"/>
        <end position="181"/>
    </location>
</feature>
<gene>
    <name evidence="3" type="ORF">MAR_024772</name>
</gene>
<dbReference type="SUPFAM" id="SSF81296">
    <property type="entry name" value="E set domains"/>
    <property type="match status" value="1"/>
</dbReference>
<dbReference type="InterPro" id="IPR000008">
    <property type="entry name" value="C2_dom"/>
</dbReference>
<dbReference type="Pfam" id="PF00168">
    <property type="entry name" value="C2"/>
    <property type="match status" value="1"/>
</dbReference>
<evidence type="ECO:0000259" key="2">
    <source>
        <dbReference type="PROSITE" id="PS50004"/>
    </source>
</evidence>
<feature type="compositionally biased region" description="Polar residues" evidence="1">
    <location>
        <begin position="388"/>
        <end position="405"/>
    </location>
</feature>
<dbReference type="InterPro" id="IPR013783">
    <property type="entry name" value="Ig-like_fold"/>
</dbReference>
<dbReference type="Proteomes" id="UP001164746">
    <property type="component" value="Chromosome 3"/>
</dbReference>
<evidence type="ECO:0000313" key="4">
    <source>
        <dbReference type="Proteomes" id="UP001164746"/>
    </source>
</evidence>
<protein>
    <submittedName>
        <fullName evidence="3">EXOC2-like protein</fullName>
    </submittedName>
</protein>
<dbReference type="SUPFAM" id="SSF49562">
    <property type="entry name" value="C2 domain (Calcium/lipid-binding domain, CaLB)"/>
    <property type="match status" value="1"/>
</dbReference>
<dbReference type="InterPro" id="IPR014756">
    <property type="entry name" value="Ig_E-set"/>
</dbReference>
<dbReference type="Pfam" id="PF01833">
    <property type="entry name" value="TIG"/>
    <property type="match status" value="1"/>
</dbReference>
<keyword evidence="4" id="KW-1185">Reference proteome</keyword>
<proteinExistence type="predicted"/>
<dbReference type="InterPro" id="IPR002909">
    <property type="entry name" value="IPT_dom"/>
</dbReference>
<evidence type="ECO:0000313" key="3">
    <source>
        <dbReference type="EMBL" id="WAR00400.1"/>
    </source>
</evidence>
<feature type="region of interest" description="Disordered" evidence="1">
    <location>
        <begin position="388"/>
        <end position="410"/>
    </location>
</feature>
<accession>A0ABY7DUU2</accession>
<evidence type="ECO:0000256" key="1">
    <source>
        <dbReference type="SAM" id="MobiDB-lite"/>
    </source>
</evidence>
<dbReference type="InterPro" id="IPR035892">
    <property type="entry name" value="C2_domain_sf"/>
</dbReference>
<organism evidence="3 4">
    <name type="scientific">Mya arenaria</name>
    <name type="common">Soft-shell clam</name>
    <dbReference type="NCBI Taxonomy" id="6604"/>
    <lineage>
        <taxon>Eukaryota</taxon>
        <taxon>Metazoa</taxon>
        <taxon>Spiralia</taxon>
        <taxon>Lophotrochozoa</taxon>
        <taxon>Mollusca</taxon>
        <taxon>Bivalvia</taxon>
        <taxon>Autobranchia</taxon>
        <taxon>Heteroconchia</taxon>
        <taxon>Euheterodonta</taxon>
        <taxon>Imparidentia</taxon>
        <taxon>Neoheterodontei</taxon>
        <taxon>Myida</taxon>
        <taxon>Myoidea</taxon>
        <taxon>Myidae</taxon>
        <taxon>Mya</taxon>
    </lineage>
</organism>
<dbReference type="Gene3D" id="2.60.40.10">
    <property type="entry name" value="Immunoglobulins"/>
    <property type="match status" value="1"/>
</dbReference>
<feature type="domain" description="C2" evidence="2">
    <location>
        <begin position="1"/>
        <end position="110"/>
    </location>
</feature>
<reference evidence="3" key="1">
    <citation type="submission" date="2022-11" db="EMBL/GenBank/DDBJ databases">
        <title>Centuries of genome instability and evolution in soft-shell clam transmissible cancer (bioRxiv).</title>
        <authorList>
            <person name="Hart S.F.M."/>
            <person name="Yonemitsu M.A."/>
            <person name="Giersch R.M."/>
            <person name="Beal B.F."/>
            <person name="Arriagada G."/>
            <person name="Davis B.W."/>
            <person name="Ostrander E.A."/>
            <person name="Goff S.P."/>
            <person name="Metzger M.J."/>
        </authorList>
    </citation>
    <scope>NUCLEOTIDE SEQUENCE</scope>
    <source>
        <strain evidence="3">MELC-2E11</strain>
        <tissue evidence="3">Siphon/mantle</tissue>
    </source>
</reference>
<dbReference type="SMART" id="SM00239">
    <property type="entry name" value="C2"/>
    <property type="match status" value="1"/>
</dbReference>
<sequence length="455" mass="49710">MSDPEEITIIVHSAKNLQGKKAGRNKFSVIFGLGGTKFRTQIVKEPTGNPDWNEETVVNVSNILDQVFFIVTEKDDILGQILIPVTSLRAIKGQAKRAPLQPHKKCPKPTGEIIYQCYVSKFGAQGDHVPIIKAVGSQGPEEVRPRSAFQRLKKRMASPSTQRRNKKDDSPGGKSQKSGLAGFNKKFSRSIQDLFSFNKFSASDSIDIDDNVSVTSSQKSNTMKSKYKKRFSLSFLSVSNDLDKCGGDPVISSCSPNSGPIDRPTRITVEGKNLGIGKSDILSLKVAGCDCTDTIEFESSSRIICTTHFWKVCKGAVVIDTISGGIGTLKDGFTFYEELDANENMSSNPFDNDIDSEVDKTGNDGDIEFHLGGKEIKSGSNTVPRIRSISTGAPDSPMVTSTPASQGRYAKKHVRRASESATIAIKQTPVEHVSKEELQARIQELETENAGRFHL</sequence>
<dbReference type="Gene3D" id="2.60.40.150">
    <property type="entry name" value="C2 domain"/>
    <property type="match status" value="1"/>
</dbReference>
<dbReference type="EMBL" id="CP111014">
    <property type="protein sequence ID" value="WAR00400.1"/>
    <property type="molecule type" value="Genomic_DNA"/>
</dbReference>
<name>A0ABY7DUU2_MYAAR</name>
<dbReference type="PROSITE" id="PS50004">
    <property type="entry name" value="C2"/>
    <property type="match status" value="1"/>
</dbReference>